<evidence type="ECO:0000256" key="2">
    <source>
        <dbReference type="SAM" id="SignalP"/>
    </source>
</evidence>
<keyword evidence="1" id="KW-0812">Transmembrane</keyword>
<gene>
    <name evidence="3" type="ORF">ABMA27_007289</name>
</gene>
<evidence type="ECO:0000256" key="1">
    <source>
        <dbReference type="SAM" id="Phobius"/>
    </source>
</evidence>
<evidence type="ECO:0000313" key="4">
    <source>
        <dbReference type="Proteomes" id="UP001549920"/>
    </source>
</evidence>
<feature type="signal peptide" evidence="2">
    <location>
        <begin position="1"/>
        <end position="18"/>
    </location>
</feature>
<proteinExistence type="predicted"/>
<keyword evidence="1" id="KW-1133">Transmembrane helix</keyword>
<sequence>MCARSFFVFFQVFIVVASEKREREARLFSFNTVEDDVRIDLQFGVPFISIPVKKTVDTFGTSLGLPTININPASLAVGGVIVMATTVLIPFLVKNYIYEHPQRRYAKLLQVADFENSEVLEFASRMLSETRSVRGCALRMACWTGQMPASEDIMRMWDQVLSNKLLSSMVNATAVEDAMLSGRTGRDCSSYSPCPLREHHLPVLVNNIAFLAKGLV</sequence>
<protein>
    <submittedName>
        <fullName evidence="3">Uncharacterized protein</fullName>
    </submittedName>
</protein>
<comment type="caution">
    <text evidence="3">The sequence shown here is derived from an EMBL/GenBank/DDBJ whole genome shotgun (WGS) entry which is preliminary data.</text>
</comment>
<name>A0ABR3HFF2_LOXSC</name>
<keyword evidence="4" id="KW-1185">Reference proteome</keyword>
<keyword evidence="1" id="KW-0472">Membrane</keyword>
<organism evidence="3 4">
    <name type="scientific">Loxostege sticticalis</name>
    <name type="common">Beet webworm moth</name>
    <dbReference type="NCBI Taxonomy" id="481309"/>
    <lineage>
        <taxon>Eukaryota</taxon>
        <taxon>Metazoa</taxon>
        <taxon>Ecdysozoa</taxon>
        <taxon>Arthropoda</taxon>
        <taxon>Hexapoda</taxon>
        <taxon>Insecta</taxon>
        <taxon>Pterygota</taxon>
        <taxon>Neoptera</taxon>
        <taxon>Endopterygota</taxon>
        <taxon>Lepidoptera</taxon>
        <taxon>Glossata</taxon>
        <taxon>Ditrysia</taxon>
        <taxon>Pyraloidea</taxon>
        <taxon>Crambidae</taxon>
        <taxon>Pyraustinae</taxon>
        <taxon>Loxostege</taxon>
    </lineage>
</organism>
<feature type="transmembrane region" description="Helical" evidence="1">
    <location>
        <begin position="73"/>
        <end position="93"/>
    </location>
</feature>
<keyword evidence="2" id="KW-0732">Signal</keyword>
<reference evidence="3 4" key="1">
    <citation type="submission" date="2024-06" db="EMBL/GenBank/DDBJ databases">
        <title>A chromosome-level genome assembly of beet webworm, Loxostege sticticalis.</title>
        <authorList>
            <person name="Zhang Y."/>
        </authorList>
    </citation>
    <scope>NUCLEOTIDE SEQUENCE [LARGE SCALE GENOMIC DNA]</scope>
    <source>
        <strain evidence="3">AQ026</strain>
        <tissue evidence="3">Whole body</tissue>
    </source>
</reference>
<feature type="chain" id="PRO_5046734728" evidence="2">
    <location>
        <begin position="19"/>
        <end position="216"/>
    </location>
</feature>
<evidence type="ECO:0000313" key="3">
    <source>
        <dbReference type="EMBL" id="KAL0868962.1"/>
    </source>
</evidence>
<accession>A0ABR3HFF2</accession>
<dbReference type="EMBL" id="JBEUOH010000020">
    <property type="protein sequence ID" value="KAL0868962.1"/>
    <property type="molecule type" value="Genomic_DNA"/>
</dbReference>
<dbReference type="Proteomes" id="UP001549920">
    <property type="component" value="Unassembled WGS sequence"/>
</dbReference>